<comment type="caution">
    <text evidence="1">The sequence shown here is derived from an EMBL/GenBank/DDBJ whole genome shotgun (WGS) entry which is preliminary data.</text>
</comment>
<proteinExistence type="predicted"/>
<name>A0ABR9L2S3_9PSEU</name>
<organism evidence="1 2">
    <name type="scientific">Amycolatopsis roodepoortensis</name>
    <dbReference type="NCBI Taxonomy" id="700274"/>
    <lineage>
        <taxon>Bacteria</taxon>
        <taxon>Bacillati</taxon>
        <taxon>Actinomycetota</taxon>
        <taxon>Actinomycetes</taxon>
        <taxon>Pseudonocardiales</taxon>
        <taxon>Pseudonocardiaceae</taxon>
        <taxon>Amycolatopsis</taxon>
    </lineage>
</organism>
<dbReference type="Proteomes" id="UP000656548">
    <property type="component" value="Unassembled WGS sequence"/>
</dbReference>
<evidence type="ECO:0000313" key="1">
    <source>
        <dbReference type="EMBL" id="MBE1575041.1"/>
    </source>
</evidence>
<accession>A0ABR9L2S3</accession>
<dbReference type="EMBL" id="JADBEJ010000003">
    <property type="protein sequence ID" value="MBE1575041.1"/>
    <property type="molecule type" value="Genomic_DNA"/>
</dbReference>
<protein>
    <submittedName>
        <fullName evidence="1">Uncharacterized protein</fullName>
    </submittedName>
</protein>
<evidence type="ECO:0000313" key="2">
    <source>
        <dbReference type="Proteomes" id="UP000656548"/>
    </source>
</evidence>
<keyword evidence="2" id="KW-1185">Reference proteome</keyword>
<gene>
    <name evidence="1" type="ORF">H4W30_002088</name>
</gene>
<reference evidence="1 2" key="1">
    <citation type="submission" date="2020-10" db="EMBL/GenBank/DDBJ databases">
        <title>Sequencing the genomes of 1000 actinobacteria strains.</title>
        <authorList>
            <person name="Klenk H.-P."/>
        </authorList>
    </citation>
    <scope>NUCLEOTIDE SEQUENCE [LARGE SCALE GENOMIC DNA]</scope>
    <source>
        <strain evidence="1 2">DSM 46661</strain>
    </source>
</reference>
<dbReference type="RefSeq" id="WP_191334907.1">
    <property type="nucleotide sequence ID" value="NZ_JADBEJ010000003.1"/>
</dbReference>
<sequence>MIALFAVRPQRGSVVHLHGPSYRPSAKPRGVDRVALCGAPVWPSSHDTPFEDTLSQLADAVRWTSMEPSPTDPRPAWRWCRSCTGHALDLAGLVTEFLIAAAERQPKSTSSPP</sequence>